<evidence type="ECO:0000256" key="4">
    <source>
        <dbReference type="ARBA" id="ARBA00023136"/>
    </source>
</evidence>
<dbReference type="InterPro" id="IPR003020">
    <property type="entry name" value="HCO3_transpt_euk"/>
</dbReference>
<feature type="transmembrane region" description="Helical" evidence="5">
    <location>
        <begin position="79"/>
        <end position="96"/>
    </location>
</feature>
<keyword evidence="2 5" id="KW-0812">Transmembrane</keyword>
<dbReference type="GO" id="GO:0051453">
    <property type="term" value="P:regulation of intracellular pH"/>
    <property type="evidence" value="ECO:0007669"/>
    <property type="project" value="TreeGrafter"/>
</dbReference>
<dbReference type="EMBL" id="UZAD01001393">
    <property type="protein sequence ID" value="VDN85021.1"/>
    <property type="molecule type" value="Genomic_DNA"/>
</dbReference>
<dbReference type="Proteomes" id="UP000278627">
    <property type="component" value="Unassembled WGS sequence"/>
</dbReference>
<evidence type="ECO:0000256" key="5">
    <source>
        <dbReference type="SAM" id="Phobius"/>
    </source>
</evidence>
<dbReference type="WBParaSite" id="BPAG_0000387101-mRNA-1">
    <property type="protein sequence ID" value="BPAG_0000387101-mRNA-1"/>
    <property type="gene ID" value="BPAG_0000387101"/>
</dbReference>
<organism evidence="9">
    <name type="scientific">Brugia pahangi</name>
    <name type="common">Filarial nematode worm</name>
    <dbReference type="NCBI Taxonomy" id="6280"/>
    <lineage>
        <taxon>Eukaryota</taxon>
        <taxon>Metazoa</taxon>
        <taxon>Ecdysozoa</taxon>
        <taxon>Nematoda</taxon>
        <taxon>Chromadorea</taxon>
        <taxon>Rhabditida</taxon>
        <taxon>Spirurina</taxon>
        <taxon>Spiruromorpha</taxon>
        <taxon>Filarioidea</taxon>
        <taxon>Onchocercidae</taxon>
        <taxon>Brugia</taxon>
    </lineage>
</organism>
<feature type="transmembrane region" description="Helical" evidence="5">
    <location>
        <begin position="175"/>
        <end position="197"/>
    </location>
</feature>
<feature type="transmembrane region" description="Helical" evidence="5">
    <location>
        <begin position="461"/>
        <end position="479"/>
    </location>
</feature>
<dbReference type="Pfam" id="PF00955">
    <property type="entry name" value="HCO3_cotransp"/>
    <property type="match status" value="1"/>
</dbReference>
<dbReference type="AlphaFoldDB" id="A0A0N4T6N4"/>
<keyword evidence="3 5" id="KW-1133">Transmembrane helix</keyword>
<keyword evidence="8" id="KW-1185">Reference proteome</keyword>
<dbReference type="PANTHER" id="PTHR11453:SF47">
    <property type="entry name" value="ANION EXCHANGE PROTEIN"/>
    <property type="match status" value="1"/>
</dbReference>
<dbReference type="GO" id="GO:0015701">
    <property type="term" value="P:bicarbonate transport"/>
    <property type="evidence" value="ECO:0007669"/>
    <property type="project" value="TreeGrafter"/>
</dbReference>
<gene>
    <name evidence="7" type="ORF">BPAG_LOCUS3835</name>
</gene>
<reference evidence="7 8" key="2">
    <citation type="submission" date="2018-11" db="EMBL/GenBank/DDBJ databases">
        <authorList>
            <consortium name="Pathogen Informatics"/>
        </authorList>
    </citation>
    <scope>NUCLEOTIDE SEQUENCE [LARGE SCALE GENOMIC DNA]</scope>
</reference>
<reference evidence="9" key="1">
    <citation type="submission" date="2017-02" db="UniProtKB">
        <authorList>
            <consortium name="WormBaseParasite"/>
        </authorList>
    </citation>
    <scope>IDENTIFICATION</scope>
</reference>
<sequence>MFCASFAPAITFGGLLGKYTNEKIGILETLMAQCICGVLWGIFAVQPLMIMSATGPVLVFEVSLYAFCTNLNIDFLTVRLYAGLWVLVISIITVAVDGSRMLRYVTRFTEDIFASLISVIFIAESLRFLYQTFIHNPVANFEFYRHIRQKCELNAFNGERNDSQMLSICNGEPNTALLTTFIMISTFALAYGLRLLRQSYYLGRTLRRALGDFGVLIAIAVVASVVHLLVPDPYLQRLEVPDHFSFTNIEARQHGLFVSAYLPLNQLWVIIVAIVAALLVFILLFVETEITELLLSRKDRCLVKGSGLHWDLLLMGACTLLCSIFGLPWMCAAAVQSLAHCSSLSVPKKTAPGERRGVDYVLEQRVTTIGVSLLMGLFAFGGSYLRLPLASLFGVFLYLGVMNLTGVQFIQRIILFFIPGKYFPDTPYTESVDIRRMHLYTAIQIICLIIIYAVKYFKRTALAFPFILMLFILLRQFFLKKIFTEKELKALDGDDETNNENGWLEKDFFEDAPLPV</sequence>
<proteinExistence type="predicted"/>
<feature type="transmembrane region" description="Helical" evidence="5">
    <location>
        <begin position="437"/>
        <end position="454"/>
    </location>
</feature>
<dbReference type="GO" id="GO:0006820">
    <property type="term" value="P:monoatomic anion transport"/>
    <property type="evidence" value="ECO:0007669"/>
    <property type="project" value="InterPro"/>
</dbReference>
<evidence type="ECO:0000313" key="7">
    <source>
        <dbReference type="EMBL" id="VDN85021.1"/>
    </source>
</evidence>
<comment type="subcellular location">
    <subcellularLocation>
        <location evidence="1">Membrane</location>
        <topology evidence="1">Multi-pass membrane protein</topology>
    </subcellularLocation>
</comment>
<name>A0A0N4T6N4_BRUPA</name>
<evidence type="ECO:0000259" key="6">
    <source>
        <dbReference type="Pfam" id="PF00955"/>
    </source>
</evidence>
<evidence type="ECO:0000313" key="9">
    <source>
        <dbReference type="WBParaSite" id="BPAG_0000387101-mRNA-1"/>
    </source>
</evidence>
<evidence type="ECO:0000256" key="3">
    <source>
        <dbReference type="ARBA" id="ARBA00022989"/>
    </source>
</evidence>
<evidence type="ECO:0000256" key="1">
    <source>
        <dbReference type="ARBA" id="ARBA00004141"/>
    </source>
</evidence>
<dbReference type="GO" id="GO:0005886">
    <property type="term" value="C:plasma membrane"/>
    <property type="evidence" value="ECO:0007669"/>
    <property type="project" value="TreeGrafter"/>
</dbReference>
<evidence type="ECO:0000256" key="2">
    <source>
        <dbReference type="ARBA" id="ARBA00022692"/>
    </source>
</evidence>
<feature type="transmembrane region" description="Helical" evidence="5">
    <location>
        <begin position="366"/>
        <end position="385"/>
    </location>
</feature>
<feature type="transmembrane region" description="Helical" evidence="5">
    <location>
        <begin position="108"/>
        <end position="130"/>
    </location>
</feature>
<accession>A0A0N4T6N4</accession>
<feature type="transmembrane region" description="Helical" evidence="5">
    <location>
        <begin position="267"/>
        <end position="286"/>
    </location>
</feature>
<feature type="transmembrane region" description="Helical" evidence="5">
    <location>
        <begin position="392"/>
        <end position="417"/>
    </location>
</feature>
<keyword evidence="4 5" id="KW-0472">Membrane</keyword>
<feature type="transmembrane region" description="Helical" evidence="5">
    <location>
        <begin position="307"/>
        <end position="330"/>
    </location>
</feature>
<dbReference type="STRING" id="6280.A0A0N4T6N4"/>
<feature type="domain" description="Bicarbonate transporter-like transmembrane" evidence="6">
    <location>
        <begin position="1"/>
        <end position="494"/>
    </location>
</feature>
<feature type="transmembrane region" description="Helical" evidence="5">
    <location>
        <begin position="209"/>
        <end position="230"/>
    </location>
</feature>
<dbReference type="PRINTS" id="PR01231">
    <property type="entry name" value="HCO3TRNSPORT"/>
</dbReference>
<evidence type="ECO:0000313" key="8">
    <source>
        <dbReference type="Proteomes" id="UP000278627"/>
    </source>
</evidence>
<protein>
    <submittedName>
        <fullName evidence="9">HCO3_cotransp domain-containing protein</fullName>
    </submittedName>
</protein>
<dbReference type="InterPro" id="IPR011531">
    <property type="entry name" value="HCO3_transpt-like_TM_dom"/>
</dbReference>
<dbReference type="PANTHER" id="PTHR11453">
    <property type="entry name" value="ANION EXCHANGE PROTEIN"/>
    <property type="match status" value="1"/>
</dbReference>
<dbReference type="GO" id="GO:0005452">
    <property type="term" value="F:solute:inorganic anion antiporter activity"/>
    <property type="evidence" value="ECO:0007669"/>
    <property type="project" value="InterPro"/>
</dbReference>